<feature type="coiled-coil region" evidence="1">
    <location>
        <begin position="105"/>
        <end position="151"/>
    </location>
</feature>
<proteinExistence type="predicted"/>
<keyword evidence="1" id="KW-0175">Coiled coil</keyword>
<dbReference type="Pfam" id="PF08641">
    <property type="entry name" value="Mis14"/>
    <property type="match status" value="1"/>
</dbReference>
<name>A0A4P9ZBC3_9ASCO</name>
<dbReference type="AlphaFoldDB" id="A0A4P9ZBC3"/>
<gene>
    <name evidence="2" type="ORF">METBISCDRAFT_23582</name>
</gene>
<evidence type="ECO:0000313" key="2">
    <source>
        <dbReference type="EMBL" id="RKP30135.1"/>
    </source>
</evidence>
<dbReference type="InterPro" id="IPR013950">
    <property type="entry name" value="Mis14/Nsl1"/>
</dbReference>
<evidence type="ECO:0000313" key="3">
    <source>
        <dbReference type="Proteomes" id="UP000268321"/>
    </source>
</evidence>
<sequence length="225" mass="25514">MVSKHHYDKISLSKRELGRIYKRLQHVTQLNLRLHLPNCSSVDPYRIDVENALNAHLAQTFDRARYALVVDGMDLEEANLSIESVLALAPHIEVEPYDPGLDAKLRNVLQQLEDLTVQVTRLRRELPLQARDAYEQLVATAEQELKGLLDKEIGADASEASAETDANGDPHIPPDVLSDLNQAIANLSHVRKTLPVQENIIRAHNQVYDFLLDYYNRQKLAQDPE</sequence>
<dbReference type="PANTHER" id="PTHR31749:SF3">
    <property type="entry name" value="KINETOCHORE-ASSOCIATED PROTEIN NSL1 HOMOLOG"/>
    <property type="match status" value="1"/>
</dbReference>
<organism evidence="2 3">
    <name type="scientific">Metschnikowia bicuspidata</name>
    <dbReference type="NCBI Taxonomy" id="27322"/>
    <lineage>
        <taxon>Eukaryota</taxon>
        <taxon>Fungi</taxon>
        <taxon>Dikarya</taxon>
        <taxon>Ascomycota</taxon>
        <taxon>Saccharomycotina</taxon>
        <taxon>Pichiomycetes</taxon>
        <taxon>Metschnikowiaceae</taxon>
        <taxon>Metschnikowia</taxon>
    </lineage>
</organism>
<dbReference type="Proteomes" id="UP000268321">
    <property type="component" value="Unassembled WGS sequence"/>
</dbReference>
<dbReference type="GO" id="GO:0000444">
    <property type="term" value="C:MIS12/MIND type complex"/>
    <property type="evidence" value="ECO:0007669"/>
    <property type="project" value="TreeGrafter"/>
</dbReference>
<dbReference type="OrthoDB" id="2135762at2759"/>
<reference evidence="3" key="1">
    <citation type="journal article" date="2018" name="Nat. Microbiol.">
        <title>Leveraging single-cell genomics to expand the fungal tree of life.</title>
        <authorList>
            <person name="Ahrendt S.R."/>
            <person name="Quandt C.A."/>
            <person name="Ciobanu D."/>
            <person name="Clum A."/>
            <person name="Salamov A."/>
            <person name="Andreopoulos B."/>
            <person name="Cheng J.F."/>
            <person name="Woyke T."/>
            <person name="Pelin A."/>
            <person name="Henrissat B."/>
            <person name="Reynolds N.K."/>
            <person name="Benny G.L."/>
            <person name="Smith M.E."/>
            <person name="James T.Y."/>
            <person name="Grigoriev I.V."/>
        </authorList>
    </citation>
    <scope>NUCLEOTIDE SEQUENCE [LARGE SCALE GENOMIC DNA]</scope>
    <source>
        <strain evidence="3">Baker2002</strain>
    </source>
</reference>
<accession>A0A4P9ZBC3</accession>
<protein>
    <submittedName>
        <fullName evidence="2">Mis14-domain-containing protein</fullName>
    </submittedName>
</protein>
<evidence type="ECO:0000256" key="1">
    <source>
        <dbReference type="SAM" id="Coils"/>
    </source>
</evidence>
<dbReference type="GO" id="GO:0000070">
    <property type="term" value="P:mitotic sister chromatid segregation"/>
    <property type="evidence" value="ECO:0007669"/>
    <property type="project" value="InterPro"/>
</dbReference>
<dbReference type="PANTHER" id="PTHR31749">
    <property type="entry name" value="KINETOCHORE-ASSOCIATED PROTEIN NSL1 HOMOLOG"/>
    <property type="match status" value="1"/>
</dbReference>
<dbReference type="EMBL" id="ML004465">
    <property type="protein sequence ID" value="RKP30135.1"/>
    <property type="molecule type" value="Genomic_DNA"/>
</dbReference>
<keyword evidence="3" id="KW-1185">Reference proteome</keyword>